<dbReference type="RefSeq" id="WP_129047054.1">
    <property type="nucleotide sequence ID" value="NZ_SDHX01000001.1"/>
</dbReference>
<dbReference type="AlphaFoldDB" id="A0A4V1M6K2"/>
<reference evidence="2 3" key="1">
    <citation type="submission" date="2019-01" db="EMBL/GenBank/DDBJ databases">
        <title>Lacunisphaera sp. strain TWA-58.</title>
        <authorList>
            <person name="Chen W.-M."/>
        </authorList>
    </citation>
    <scope>NUCLEOTIDE SEQUENCE [LARGE SCALE GENOMIC DNA]</scope>
    <source>
        <strain evidence="2 3">TWA-58</strain>
    </source>
</reference>
<organism evidence="2 3">
    <name type="scientific">Oleiharenicola lentus</name>
    <dbReference type="NCBI Taxonomy" id="2508720"/>
    <lineage>
        <taxon>Bacteria</taxon>
        <taxon>Pseudomonadati</taxon>
        <taxon>Verrucomicrobiota</taxon>
        <taxon>Opitutia</taxon>
        <taxon>Opitutales</taxon>
        <taxon>Opitutaceae</taxon>
        <taxon>Oleiharenicola</taxon>
    </lineage>
</organism>
<dbReference type="Gene3D" id="1.10.287.1490">
    <property type="match status" value="1"/>
</dbReference>
<accession>A0A4V1M6K2</accession>
<sequence length="185" mass="20942">MKPDPAAPADPLNLLRQQLILAQVRIMELEDVRDELAPQVARLEKLLAEAQTLADAKTDEAAHLERVRAALQAEFDHLRHVQHVTNEALNAARAEAGNLATRERSLLSEIEHLHLLTRQLAETERQQLTRLDELQQSLASAQSEISARQARISELDAEQRAMKAARSWRWTAWLRSLERTFGGKP</sequence>
<evidence type="ECO:0000313" key="3">
    <source>
        <dbReference type="Proteomes" id="UP000290218"/>
    </source>
</evidence>
<feature type="coiled-coil region" evidence="1">
    <location>
        <begin position="124"/>
        <end position="158"/>
    </location>
</feature>
<dbReference type="Proteomes" id="UP000290218">
    <property type="component" value="Unassembled WGS sequence"/>
</dbReference>
<comment type="caution">
    <text evidence="2">The sequence shown here is derived from an EMBL/GenBank/DDBJ whole genome shotgun (WGS) entry which is preliminary data.</text>
</comment>
<evidence type="ECO:0000256" key="1">
    <source>
        <dbReference type="SAM" id="Coils"/>
    </source>
</evidence>
<name>A0A4V1M6K2_9BACT</name>
<proteinExistence type="predicted"/>
<dbReference type="EMBL" id="SDHX01000001">
    <property type="protein sequence ID" value="RXK55689.1"/>
    <property type="molecule type" value="Genomic_DNA"/>
</dbReference>
<keyword evidence="3" id="KW-1185">Reference proteome</keyword>
<keyword evidence="1" id="KW-0175">Coiled coil</keyword>
<gene>
    <name evidence="2" type="ORF">ESB00_07345</name>
</gene>
<protein>
    <submittedName>
        <fullName evidence="2">Uncharacterized protein</fullName>
    </submittedName>
</protein>
<evidence type="ECO:0000313" key="2">
    <source>
        <dbReference type="EMBL" id="RXK55689.1"/>
    </source>
</evidence>
<dbReference type="OrthoDB" id="9854903at2"/>
<feature type="coiled-coil region" evidence="1">
    <location>
        <begin position="12"/>
        <end position="74"/>
    </location>
</feature>